<protein>
    <submittedName>
        <fullName evidence="4">Techylectin-5B-like</fullName>
    </submittedName>
</protein>
<dbReference type="PANTHER" id="PTHR19143:SF458">
    <property type="entry name" value="FIBRINOGEN C-TERMINAL DOMAIN-CONTAINING PROTEIN-RELATED"/>
    <property type="match status" value="1"/>
</dbReference>
<proteinExistence type="predicted"/>
<evidence type="ECO:0000313" key="4">
    <source>
        <dbReference type="RefSeq" id="XP_014677383.1"/>
    </source>
</evidence>
<organism evidence="3 4">
    <name type="scientific">Priapulus caudatus</name>
    <name type="common">Priapulid worm</name>
    <dbReference type="NCBI Taxonomy" id="37621"/>
    <lineage>
        <taxon>Eukaryota</taxon>
        <taxon>Metazoa</taxon>
        <taxon>Ecdysozoa</taxon>
        <taxon>Scalidophora</taxon>
        <taxon>Priapulida</taxon>
        <taxon>Priapulimorpha</taxon>
        <taxon>Priapulimorphida</taxon>
        <taxon>Priapulidae</taxon>
        <taxon>Priapulus</taxon>
    </lineage>
</organism>
<dbReference type="Gene3D" id="3.90.215.10">
    <property type="entry name" value="Gamma Fibrinogen, chain A, domain 1"/>
    <property type="match status" value="1"/>
</dbReference>
<evidence type="ECO:0000259" key="2">
    <source>
        <dbReference type="PROSITE" id="PS51406"/>
    </source>
</evidence>
<dbReference type="PANTHER" id="PTHR19143">
    <property type="entry name" value="FIBRINOGEN/TENASCIN/ANGIOPOEITIN"/>
    <property type="match status" value="1"/>
</dbReference>
<dbReference type="InterPro" id="IPR020837">
    <property type="entry name" value="Fibrinogen_CS"/>
</dbReference>
<dbReference type="Proteomes" id="UP000695022">
    <property type="component" value="Unplaced"/>
</dbReference>
<dbReference type="Pfam" id="PF00147">
    <property type="entry name" value="Fibrinogen_C"/>
    <property type="match status" value="1"/>
</dbReference>
<dbReference type="InterPro" id="IPR050373">
    <property type="entry name" value="Fibrinogen_C-term_domain"/>
</dbReference>
<dbReference type="SMART" id="SM00186">
    <property type="entry name" value="FBG"/>
    <property type="match status" value="1"/>
</dbReference>
<evidence type="ECO:0000313" key="3">
    <source>
        <dbReference type="Proteomes" id="UP000695022"/>
    </source>
</evidence>
<dbReference type="RefSeq" id="XP_014677383.1">
    <property type="nucleotide sequence ID" value="XM_014821897.1"/>
</dbReference>
<gene>
    <name evidence="4" type="primary">LOC106817233</name>
</gene>
<dbReference type="PROSITE" id="PS51406">
    <property type="entry name" value="FIBRINOGEN_C_2"/>
    <property type="match status" value="1"/>
</dbReference>
<keyword evidence="1" id="KW-1015">Disulfide bond</keyword>
<dbReference type="InterPro" id="IPR014716">
    <property type="entry name" value="Fibrinogen_a/b/g_C_1"/>
</dbReference>
<keyword evidence="3" id="KW-1185">Reference proteome</keyword>
<dbReference type="InterPro" id="IPR036056">
    <property type="entry name" value="Fibrinogen-like_C"/>
</dbReference>
<dbReference type="InterPro" id="IPR002181">
    <property type="entry name" value="Fibrinogen_a/b/g_C_dom"/>
</dbReference>
<dbReference type="PROSITE" id="PS00514">
    <property type="entry name" value="FIBRINOGEN_C_1"/>
    <property type="match status" value="1"/>
</dbReference>
<dbReference type="SUPFAM" id="SSF56496">
    <property type="entry name" value="Fibrinogen C-terminal domain-like"/>
    <property type="match status" value="1"/>
</dbReference>
<sequence>MQLRIDLRRFTGETRYATYDVFSIASERALYKINVGMYHGTAGDSMISAHNGMNFSTPDRDNDTHETDNCAVENKGAWWYSYCKNSNLNGLYGEDSTVGVVWYSWPGKYEALMSTEMKESQYNCKFAVQMLYSS</sequence>
<accession>A0ABM1EYW2</accession>
<name>A0ABM1EYW2_PRICU</name>
<feature type="domain" description="Fibrinogen C-terminal" evidence="2">
    <location>
        <begin position="1"/>
        <end position="123"/>
    </location>
</feature>
<reference evidence="4" key="1">
    <citation type="submission" date="2025-08" db="UniProtKB">
        <authorList>
            <consortium name="RefSeq"/>
        </authorList>
    </citation>
    <scope>IDENTIFICATION</scope>
</reference>
<dbReference type="GeneID" id="106817233"/>
<evidence type="ECO:0000256" key="1">
    <source>
        <dbReference type="ARBA" id="ARBA00023157"/>
    </source>
</evidence>